<evidence type="ECO:0000256" key="2">
    <source>
        <dbReference type="ARBA" id="ARBA00022676"/>
    </source>
</evidence>
<keyword evidence="5 6" id="KW-0238">DNA-binding</keyword>
<evidence type="ECO:0000256" key="4">
    <source>
        <dbReference type="ARBA" id="ARBA00022695"/>
    </source>
</evidence>
<accession>A0ABT7QBV2</accession>
<dbReference type="RefSeq" id="WP_290041970.1">
    <property type="nucleotide sequence ID" value="NZ_JAOPLU010000002.1"/>
</dbReference>
<comment type="similarity">
    <text evidence="6">Belongs to the DarT ADP-ribosyltransferase family.</text>
</comment>
<feature type="binding site" evidence="6">
    <location>
        <begin position="20"/>
        <end position="22"/>
    </location>
    <ligand>
        <name>NAD(+)</name>
        <dbReference type="ChEBI" id="CHEBI:57540"/>
    </ligand>
</feature>
<comment type="catalytic activity">
    <reaction evidence="6">
        <text>a thymidine in DNA + NAD(+) = an N-(ADP-alpha-D-ribosyl)-thymidine in DNA + nicotinamide + H(+)</text>
        <dbReference type="Rhea" id="RHEA:71651"/>
        <dbReference type="Rhea" id="RHEA-COMP:13556"/>
        <dbReference type="Rhea" id="RHEA-COMP:18051"/>
        <dbReference type="ChEBI" id="CHEBI:15378"/>
        <dbReference type="ChEBI" id="CHEBI:17154"/>
        <dbReference type="ChEBI" id="CHEBI:57540"/>
        <dbReference type="ChEBI" id="CHEBI:137386"/>
        <dbReference type="ChEBI" id="CHEBI:191199"/>
    </reaction>
</comment>
<dbReference type="EMBL" id="JAOPLU010000002">
    <property type="protein sequence ID" value="MDM5131403.1"/>
    <property type="molecule type" value="Genomic_DNA"/>
</dbReference>
<protein>
    <submittedName>
        <fullName evidence="8">DUF4433 domain-containing protein</fullName>
    </submittedName>
</protein>
<name>A0ABT7QBV2_9GAMM</name>
<evidence type="ECO:0000256" key="5">
    <source>
        <dbReference type="ARBA" id="ARBA00023125"/>
    </source>
</evidence>
<evidence type="ECO:0000313" key="8">
    <source>
        <dbReference type="EMBL" id="MDM5131403.1"/>
    </source>
</evidence>
<comment type="caution">
    <text evidence="6">Lacks conserved residue(s) required for the propagation of feature annotation.</text>
</comment>
<dbReference type="Proteomes" id="UP001168109">
    <property type="component" value="Unassembled WGS sequence"/>
</dbReference>
<keyword evidence="3 6" id="KW-0808">Transferase</keyword>
<organism evidence="8 9">
    <name type="scientific">Aeromonas piscicola</name>
    <dbReference type="NCBI Taxonomy" id="600645"/>
    <lineage>
        <taxon>Bacteria</taxon>
        <taxon>Pseudomonadati</taxon>
        <taxon>Pseudomonadota</taxon>
        <taxon>Gammaproteobacteria</taxon>
        <taxon>Aeromonadales</taxon>
        <taxon>Aeromonadaceae</taxon>
        <taxon>Aeromonas</taxon>
    </lineage>
</organism>
<evidence type="ECO:0000256" key="3">
    <source>
        <dbReference type="ARBA" id="ARBA00022679"/>
    </source>
</evidence>
<evidence type="ECO:0000259" key="7">
    <source>
        <dbReference type="PROSITE" id="PS52018"/>
    </source>
</evidence>
<evidence type="ECO:0000256" key="1">
    <source>
        <dbReference type="ARBA" id="ARBA00022649"/>
    </source>
</evidence>
<comment type="caution">
    <text evidence="8">The sequence shown here is derived from an EMBL/GenBank/DDBJ whole genome shotgun (WGS) entry which is preliminary data.</text>
</comment>
<sequence length="209" mass="23787">MTAQAIAQTTTAIDIPYLIHFTRVTNLPSILQHGIYPLSRAHEIGVIPNINDTLRLDGHKDATSLSIAFPNCRMFWKYRQDNPNIDWVVLAIHQSVLWTKNCAFCRHNAADARISGQELNQLRTHASFVGMYDEMPELKSRHEQKLKSYDPTDVQAEVLAFDIIEPNLIIGAAFNKATVKTVYEHHLGNRQVLLSRDGQDYFAARSFVR</sequence>
<keyword evidence="4 6" id="KW-0548">Nucleotidyltransferase</keyword>
<feature type="domain" description="DarT" evidence="7">
    <location>
        <begin position="16"/>
        <end position="202"/>
    </location>
</feature>
<feature type="active site" evidence="6">
    <location>
        <position position="157"/>
    </location>
</feature>
<dbReference type="PROSITE" id="PS52018">
    <property type="entry name" value="DART"/>
    <property type="match status" value="1"/>
</dbReference>
<reference evidence="8" key="1">
    <citation type="submission" date="2024-05" db="EMBL/GenBank/DDBJ databases">
        <title>WGS of Aeromonas isolates.</title>
        <authorList>
            <person name="Lee H."/>
        </authorList>
    </citation>
    <scope>NUCLEOTIDE SEQUENCE</scope>
    <source>
        <strain evidence="8">LP308</strain>
    </source>
</reference>
<feature type="binding site" evidence="6">
    <location>
        <position position="55"/>
    </location>
    <ligand>
        <name>NAD(+)</name>
        <dbReference type="ChEBI" id="CHEBI:57540"/>
    </ligand>
</feature>
<evidence type="ECO:0000313" key="9">
    <source>
        <dbReference type="Proteomes" id="UP001168109"/>
    </source>
</evidence>
<proteinExistence type="inferred from homology"/>
<feature type="active site" description="Proton acceptor" evidence="6">
    <location>
        <position position="55"/>
    </location>
</feature>
<keyword evidence="1 6" id="KW-1277">Toxin-antitoxin system</keyword>
<dbReference type="Pfam" id="PF14487">
    <property type="entry name" value="DarT"/>
    <property type="match status" value="1"/>
</dbReference>
<keyword evidence="2 6" id="KW-0328">Glycosyltransferase</keyword>
<dbReference type="InterPro" id="IPR029494">
    <property type="entry name" value="DarT"/>
</dbReference>
<evidence type="ECO:0000256" key="6">
    <source>
        <dbReference type="PROSITE-ProRule" id="PRU01362"/>
    </source>
</evidence>
<gene>
    <name evidence="8" type="ORF">OB962_10380</name>
</gene>
<keyword evidence="9" id="KW-1185">Reference proteome</keyword>